<dbReference type="Proteomes" id="UP000007460">
    <property type="component" value="Chromosome"/>
</dbReference>
<dbReference type="AlphaFoldDB" id="D5BSY6"/>
<evidence type="ECO:0000313" key="3">
    <source>
        <dbReference type="EMBL" id="ADE39383.1"/>
    </source>
</evidence>
<dbReference type="Pfam" id="PF03602">
    <property type="entry name" value="Cons_hypoth95"/>
    <property type="match status" value="1"/>
</dbReference>
<proteinExistence type="predicted"/>
<dbReference type="HOGENOM" id="CLU_075826_1_1_5"/>
<keyword evidence="4" id="KW-1185">Reference proteome</keyword>
<protein>
    <recommendedName>
        <fullName evidence="5">Methyltransferase</fullName>
    </recommendedName>
</protein>
<evidence type="ECO:0000256" key="1">
    <source>
        <dbReference type="ARBA" id="ARBA00022603"/>
    </source>
</evidence>
<dbReference type="GO" id="GO:0031167">
    <property type="term" value="P:rRNA methylation"/>
    <property type="evidence" value="ECO:0007669"/>
    <property type="project" value="InterPro"/>
</dbReference>
<dbReference type="EMBL" id="CP001751">
    <property type="protein sequence ID" value="ADE39383.1"/>
    <property type="molecule type" value="Genomic_DNA"/>
</dbReference>
<dbReference type="KEGG" id="apb:SAR116_1140"/>
<reference evidence="3 4" key="1">
    <citation type="journal article" date="2010" name="J. Bacteriol.">
        <title>Complete genome sequence of "Candidatus Puniceispirillum marinum" IMCC1322, a representative of the SAR116 clade in the Alphaproteobacteria.</title>
        <authorList>
            <person name="Oh H.M."/>
            <person name="Kwon K.K."/>
            <person name="Kang I."/>
            <person name="Kang S.G."/>
            <person name="Lee J.H."/>
            <person name="Kim S.J."/>
            <person name="Cho J.C."/>
        </authorList>
    </citation>
    <scope>NUCLEOTIDE SEQUENCE [LARGE SCALE GENOMIC DNA]</scope>
    <source>
        <strain evidence="3 4">IMCC1322</strain>
    </source>
</reference>
<dbReference type="OrthoDB" id="9803017at2"/>
<evidence type="ECO:0000313" key="4">
    <source>
        <dbReference type="Proteomes" id="UP000007460"/>
    </source>
</evidence>
<dbReference type="PIRSF" id="PIRSF004553">
    <property type="entry name" value="CHP00095"/>
    <property type="match status" value="1"/>
</dbReference>
<dbReference type="PANTHER" id="PTHR43542:SF1">
    <property type="entry name" value="METHYLTRANSFERASE"/>
    <property type="match status" value="1"/>
</dbReference>
<evidence type="ECO:0000256" key="2">
    <source>
        <dbReference type="ARBA" id="ARBA00022679"/>
    </source>
</evidence>
<sequence>MRIIGGRHRGTKLANLGGDKTRPTADRVRENLFNILAGGNYGEQLKDAHVLDLFSGTGALGLEALSRGARTACFVEKDHNALSVLRANIARLKQQNSCMVIAGNALSLTGIRGDKASLVLADAPYGTGDGLLAVVHMMTVGAVATDALIVVETAKAETLDADVMQTHQLTCHESRTYGKAALHFLTKVG</sequence>
<organism evidence="3 4">
    <name type="scientific">Puniceispirillum marinum (strain IMCC1322)</name>
    <dbReference type="NCBI Taxonomy" id="488538"/>
    <lineage>
        <taxon>Bacteria</taxon>
        <taxon>Pseudomonadati</taxon>
        <taxon>Pseudomonadota</taxon>
        <taxon>Alphaproteobacteria</taxon>
        <taxon>Candidatus Puniceispirillales</taxon>
        <taxon>Candidatus Puniceispirillaceae</taxon>
        <taxon>Candidatus Puniceispirillum</taxon>
    </lineage>
</organism>
<name>D5BSY6_PUNMI</name>
<dbReference type="Gene3D" id="3.40.50.150">
    <property type="entry name" value="Vaccinia Virus protein VP39"/>
    <property type="match status" value="1"/>
</dbReference>
<accession>D5BSY6</accession>
<evidence type="ECO:0008006" key="5">
    <source>
        <dbReference type="Google" id="ProtNLM"/>
    </source>
</evidence>
<dbReference type="InterPro" id="IPR029063">
    <property type="entry name" value="SAM-dependent_MTases_sf"/>
</dbReference>
<dbReference type="STRING" id="488538.SAR116_1140"/>
<dbReference type="PANTHER" id="PTHR43542">
    <property type="entry name" value="METHYLTRANSFERASE"/>
    <property type="match status" value="1"/>
</dbReference>
<gene>
    <name evidence="3" type="ordered locus">SAR116_1140</name>
</gene>
<keyword evidence="1" id="KW-0489">Methyltransferase</keyword>
<dbReference type="GO" id="GO:0008168">
    <property type="term" value="F:methyltransferase activity"/>
    <property type="evidence" value="ECO:0007669"/>
    <property type="project" value="UniProtKB-KW"/>
</dbReference>
<dbReference type="SUPFAM" id="SSF53335">
    <property type="entry name" value="S-adenosyl-L-methionine-dependent methyltransferases"/>
    <property type="match status" value="1"/>
</dbReference>
<keyword evidence="2" id="KW-0808">Transferase</keyword>
<dbReference type="eggNOG" id="COG0742">
    <property type="taxonomic scope" value="Bacteria"/>
</dbReference>
<dbReference type="NCBIfam" id="TIGR00095">
    <property type="entry name" value="16S rRNA (guanine(966)-N(2))-methyltransferase RsmD"/>
    <property type="match status" value="1"/>
</dbReference>
<dbReference type="CDD" id="cd02440">
    <property type="entry name" value="AdoMet_MTases"/>
    <property type="match status" value="1"/>
</dbReference>
<dbReference type="RefSeq" id="WP_013046012.1">
    <property type="nucleotide sequence ID" value="NC_014010.1"/>
</dbReference>
<dbReference type="InterPro" id="IPR004398">
    <property type="entry name" value="RNA_MeTrfase_RsmD"/>
</dbReference>